<feature type="region of interest" description="Disordered" evidence="1">
    <location>
        <begin position="235"/>
        <end position="254"/>
    </location>
</feature>
<keyword evidence="2" id="KW-0812">Transmembrane</keyword>
<evidence type="ECO:0000313" key="4">
    <source>
        <dbReference type="EMBL" id="KAI7846304.1"/>
    </source>
</evidence>
<keyword evidence="2" id="KW-0472">Membrane</keyword>
<protein>
    <submittedName>
        <fullName evidence="4">Uncharacterized protein</fullName>
    </submittedName>
</protein>
<name>A0AAD5H6M9_9CHLO</name>
<dbReference type="Proteomes" id="UP001205105">
    <property type="component" value="Unassembled WGS sequence"/>
</dbReference>
<feature type="signal peptide" evidence="3">
    <location>
        <begin position="1"/>
        <end position="24"/>
    </location>
</feature>
<dbReference type="PROSITE" id="PS51257">
    <property type="entry name" value="PROKAR_LIPOPROTEIN"/>
    <property type="match status" value="1"/>
</dbReference>
<keyword evidence="5" id="KW-1185">Reference proteome</keyword>
<sequence>MAMSPRPVVAAALLAACLLAGASALQPSVEVQGALQAVADALSDSESPAALFKAHDALWPAIKASLQPLVSQDEDGQRRRVLAAAGAAAPALPFPTLTEASSLVQQYGSKLLQLQALSAQQAFANSVESMLGMAVNDTALRQTEAAIHRMQDVLGNVTLQSFNASLARVQLASNLMTRARQRAAALNASATPLWSAGQSWQQSTQGLLSQLSGPLLPSLLGNLTALAGSTTIRRLQGQQQQEQRQQQGKRKHALAGRFHQLRADRAAMRGRLRRARTRNSTADAPSANARRLQEAVAAAVGSAPAATPSLLPVVQRFVEDDDAGVYWDAAAVYQQGYADGVADAYARQSGQLWAWPEGDDEAADAPLWPEVDQASPEGVLLIMQDDSLAPASQLLLVDSVVLLKDALEEALGAASPLPNWAAAYGYTPDRSIFFPADASDLGLDPAPLAMNAQTEPAVEGSATAQGAQPAPAEPADAQARRRLSQQQPPLPAGDVPAVLAGEGSNAYEDGYEYVDADLRRRQLRQADAAIFPPLPTGKPPALDEQPDASYYGEGEDEYSDDSDYYGSELDWLFEDEGDLLGLLLTLPNTRTADASNSPAAPSDAPAPALPVYAVFASSSRGPVVPSTADTTAAEEPAKAKPLELIVAPFGVGAKPPHPAQEHKDFDPRWFGLVASLAIIALVVGVLAVWSRSRRSTTERRAVEQEEQLLYSHIPGTPKRGKAPGAASVAANSSAAWQPGKGSSPAGKVAGAPVPKKLSNLPA</sequence>
<feature type="region of interest" description="Disordered" evidence="1">
    <location>
        <begin position="711"/>
        <end position="762"/>
    </location>
</feature>
<keyword evidence="3" id="KW-0732">Signal</keyword>
<organism evidence="4 5">
    <name type="scientific">Chlorella ohadii</name>
    <dbReference type="NCBI Taxonomy" id="2649997"/>
    <lineage>
        <taxon>Eukaryota</taxon>
        <taxon>Viridiplantae</taxon>
        <taxon>Chlorophyta</taxon>
        <taxon>core chlorophytes</taxon>
        <taxon>Trebouxiophyceae</taxon>
        <taxon>Chlorellales</taxon>
        <taxon>Chlorellaceae</taxon>
        <taxon>Chlorella clade</taxon>
        <taxon>Chlorella</taxon>
    </lineage>
</organism>
<gene>
    <name evidence="4" type="ORF">COHA_000141</name>
</gene>
<evidence type="ECO:0000256" key="1">
    <source>
        <dbReference type="SAM" id="MobiDB-lite"/>
    </source>
</evidence>
<accession>A0AAD5H6M9</accession>
<evidence type="ECO:0000313" key="5">
    <source>
        <dbReference type="Proteomes" id="UP001205105"/>
    </source>
</evidence>
<feature type="chain" id="PRO_5042130523" evidence="3">
    <location>
        <begin position="25"/>
        <end position="762"/>
    </location>
</feature>
<dbReference type="AlphaFoldDB" id="A0AAD5H6M9"/>
<feature type="compositionally biased region" description="Low complexity" evidence="1">
    <location>
        <begin position="722"/>
        <end position="735"/>
    </location>
</feature>
<feature type="region of interest" description="Disordered" evidence="1">
    <location>
        <begin position="454"/>
        <end position="495"/>
    </location>
</feature>
<feature type="transmembrane region" description="Helical" evidence="2">
    <location>
        <begin position="669"/>
        <end position="690"/>
    </location>
</feature>
<feature type="compositionally biased region" description="Low complexity" evidence="1">
    <location>
        <begin position="462"/>
        <end position="477"/>
    </location>
</feature>
<comment type="caution">
    <text evidence="4">The sequence shown here is derived from an EMBL/GenBank/DDBJ whole genome shotgun (WGS) entry which is preliminary data.</text>
</comment>
<reference evidence="4" key="1">
    <citation type="submission" date="2020-11" db="EMBL/GenBank/DDBJ databases">
        <title>Chlorella ohadii genome sequencing and assembly.</title>
        <authorList>
            <person name="Murik O."/>
            <person name="Treves H."/>
            <person name="Kedem I."/>
            <person name="Shotland Y."/>
            <person name="Kaplan A."/>
        </authorList>
    </citation>
    <scope>NUCLEOTIDE SEQUENCE</scope>
    <source>
        <strain evidence="4">1</strain>
    </source>
</reference>
<proteinExistence type="predicted"/>
<evidence type="ECO:0000256" key="3">
    <source>
        <dbReference type="SAM" id="SignalP"/>
    </source>
</evidence>
<evidence type="ECO:0000256" key="2">
    <source>
        <dbReference type="SAM" id="Phobius"/>
    </source>
</evidence>
<dbReference type="EMBL" id="JADXDR010000004">
    <property type="protein sequence ID" value="KAI7846304.1"/>
    <property type="molecule type" value="Genomic_DNA"/>
</dbReference>
<feature type="compositionally biased region" description="Low complexity" evidence="1">
    <location>
        <begin position="236"/>
        <end position="246"/>
    </location>
</feature>
<keyword evidence="2" id="KW-1133">Transmembrane helix</keyword>